<protein>
    <submittedName>
        <fullName evidence="3">Uncharacterized protein LOC106156270</fullName>
    </submittedName>
</protein>
<keyword evidence="1" id="KW-1133">Transmembrane helix</keyword>
<dbReference type="PANTHER" id="PTHR33802">
    <property type="entry name" value="SI:CH211-161H7.5-RELATED"/>
    <property type="match status" value="1"/>
</dbReference>
<name>A0A1S3HN32_LINAN</name>
<feature type="transmembrane region" description="Helical" evidence="1">
    <location>
        <begin position="101"/>
        <end position="122"/>
    </location>
</feature>
<feature type="transmembrane region" description="Helical" evidence="1">
    <location>
        <begin position="255"/>
        <end position="275"/>
    </location>
</feature>
<keyword evidence="1" id="KW-0472">Membrane</keyword>
<feature type="transmembrane region" description="Helical" evidence="1">
    <location>
        <begin position="46"/>
        <end position="67"/>
    </location>
</feature>
<feature type="transmembrane region" description="Helical" evidence="1">
    <location>
        <begin position="169"/>
        <end position="188"/>
    </location>
</feature>
<dbReference type="KEGG" id="lak:106156270"/>
<sequence>MTETLISDAVNAGSMYSINRKTTGEYVLQADPKMAAEKGNFSHNPFHIFMIFFTVLSYAASCTFNALSVRSGPVSNVFFERNDTFRQNYIKYKLDINPAFYAFRIWWLIYFWQAVWLLYAVVSICRKGPDGYMYVKPTLVPFVTYFLFPFSNLCTIAWLLLIDRDARELSMIPLPLSTFALYVILWFSHRHLAETSQYLVGMGSCKDVWMVKVFFQNGLAIYATWSSIANLLSFANVLAYGPTIGVVSPEVSGSISLGILAAEVLIYFILDIFVFDKHLRHLFIVYPVVIWAVTGILVNNWDITKRNCVIGLVLLTVAVLMFLFKIGVIILHYRRKKHFRKSLDMNKRYKDAVPEPAKDTQF</sequence>
<dbReference type="OrthoDB" id="5586934at2759"/>
<keyword evidence="2" id="KW-1185">Reference proteome</keyword>
<evidence type="ECO:0000313" key="2">
    <source>
        <dbReference type="Proteomes" id="UP000085678"/>
    </source>
</evidence>
<dbReference type="PANTHER" id="PTHR33802:SF1">
    <property type="entry name" value="XK-RELATED PROTEIN"/>
    <property type="match status" value="1"/>
</dbReference>
<feature type="transmembrane region" description="Helical" evidence="1">
    <location>
        <begin position="282"/>
        <end position="303"/>
    </location>
</feature>
<evidence type="ECO:0000256" key="1">
    <source>
        <dbReference type="SAM" id="Phobius"/>
    </source>
</evidence>
<reference evidence="3" key="1">
    <citation type="submission" date="2025-08" db="UniProtKB">
        <authorList>
            <consortium name="RefSeq"/>
        </authorList>
    </citation>
    <scope>IDENTIFICATION</scope>
    <source>
        <tissue evidence="3">Gonads</tissue>
    </source>
</reference>
<proteinExistence type="predicted"/>
<feature type="transmembrane region" description="Helical" evidence="1">
    <location>
        <begin position="309"/>
        <end position="333"/>
    </location>
</feature>
<gene>
    <name evidence="3" type="primary">LOC106156270</name>
</gene>
<dbReference type="GeneID" id="106156270"/>
<dbReference type="OMA" id="DLWANRI"/>
<feature type="transmembrane region" description="Helical" evidence="1">
    <location>
        <begin position="142"/>
        <end position="162"/>
    </location>
</feature>
<organism evidence="2 3">
    <name type="scientific">Lingula anatina</name>
    <name type="common">Brachiopod</name>
    <name type="synonym">Lingula unguis</name>
    <dbReference type="NCBI Taxonomy" id="7574"/>
    <lineage>
        <taxon>Eukaryota</taxon>
        <taxon>Metazoa</taxon>
        <taxon>Spiralia</taxon>
        <taxon>Lophotrochozoa</taxon>
        <taxon>Brachiopoda</taxon>
        <taxon>Linguliformea</taxon>
        <taxon>Lingulata</taxon>
        <taxon>Lingulida</taxon>
        <taxon>Linguloidea</taxon>
        <taxon>Lingulidae</taxon>
        <taxon>Lingula</taxon>
    </lineage>
</organism>
<accession>A0A1S3HN32</accession>
<keyword evidence="1" id="KW-0812">Transmembrane</keyword>
<evidence type="ECO:0000313" key="3">
    <source>
        <dbReference type="RefSeq" id="XP_013386916.1"/>
    </source>
</evidence>
<dbReference type="AlphaFoldDB" id="A0A1S3HN32"/>
<dbReference type="Proteomes" id="UP000085678">
    <property type="component" value="Unplaced"/>
</dbReference>
<dbReference type="RefSeq" id="XP_013386916.1">
    <property type="nucleotide sequence ID" value="XM_013531462.1"/>
</dbReference>
<dbReference type="InParanoid" id="A0A1S3HN32"/>